<dbReference type="InterPro" id="IPR050267">
    <property type="entry name" value="Anti-sigma-factor_SerPK"/>
</dbReference>
<keyword evidence="1" id="KW-0418">Kinase</keyword>
<dbReference type="Pfam" id="PF13581">
    <property type="entry name" value="HATPase_c_2"/>
    <property type="match status" value="1"/>
</dbReference>
<proteinExistence type="predicted"/>
<feature type="domain" description="Histidine kinase/HSP90-like ATPase" evidence="2">
    <location>
        <begin position="22"/>
        <end position="141"/>
    </location>
</feature>
<dbReference type="OrthoDB" id="3478281at2"/>
<evidence type="ECO:0000313" key="3">
    <source>
        <dbReference type="EMBL" id="RMI41096.1"/>
    </source>
</evidence>
<evidence type="ECO:0000259" key="2">
    <source>
        <dbReference type="Pfam" id="PF13581"/>
    </source>
</evidence>
<protein>
    <submittedName>
        <fullName evidence="3">ATP-binding protein</fullName>
    </submittedName>
</protein>
<keyword evidence="3" id="KW-0547">Nucleotide-binding</keyword>
<comment type="caution">
    <text evidence="3">The sequence shown here is derived from an EMBL/GenBank/DDBJ whole genome shotgun (WGS) entry which is preliminary data.</text>
</comment>
<keyword evidence="1" id="KW-0723">Serine/threonine-protein kinase</keyword>
<name>A0A3M2LVH2_9ACTN</name>
<dbReference type="InterPro" id="IPR003594">
    <property type="entry name" value="HATPase_dom"/>
</dbReference>
<dbReference type="GO" id="GO:0005524">
    <property type="term" value="F:ATP binding"/>
    <property type="evidence" value="ECO:0007669"/>
    <property type="project" value="UniProtKB-KW"/>
</dbReference>
<accession>A0A3M2LVH2</accession>
<evidence type="ECO:0000313" key="4">
    <source>
        <dbReference type="Proteomes" id="UP000282674"/>
    </source>
</evidence>
<reference evidence="3 4" key="1">
    <citation type="submission" date="2018-10" db="EMBL/GenBank/DDBJ databases">
        <title>Isolation from soil.</title>
        <authorList>
            <person name="Hu J."/>
        </authorList>
    </citation>
    <scope>NUCLEOTIDE SEQUENCE [LARGE SCALE GENOMIC DNA]</scope>
    <source>
        <strain evidence="3 4">NEAU-Ht49</strain>
    </source>
</reference>
<dbReference type="RefSeq" id="WP_122196747.1">
    <property type="nucleotide sequence ID" value="NZ_JBHSKC010000004.1"/>
</dbReference>
<dbReference type="SUPFAM" id="SSF55874">
    <property type="entry name" value="ATPase domain of HSP90 chaperone/DNA topoisomerase II/histidine kinase"/>
    <property type="match status" value="1"/>
</dbReference>
<dbReference type="EMBL" id="RFFG01000046">
    <property type="protein sequence ID" value="RMI41096.1"/>
    <property type="molecule type" value="Genomic_DNA"/>
</dbReference>
<gene>
    <name evidence="3" type="ORF">EBO15_24315</name>
</gene>
<dbReference type="PANTHER" id="PTHR35526">
    <property type="entry name" value="ANTI-SIGMA-F FACTOR RSBW-RELATED"/>
    <property type="match status" value="1"/>
</dbReference>
<keyword evidence="3" id="KW-0067">ATP-binding</keyword>
<evidence type="ECO:0000256" key="1">
    <source>
        <dbReference type="ARBA" id="ARBA00022527"/>
    </source>
</evidence>
<dbReference type="PANTHER" id="PTHR35526:SF3">
    <property type="entry name" value="ANTI-SIGMA-F FACTOR RSBW"/>
    <property type="match status" value="1"/>
</dbReference>
<dbReference type="InterPro" id="IPR036890">
    <property type="entry name" value="HATPase_C_sf"/>
</dbReference>
<dbReference type="Proteomes" id="UP000282674">
    <property type="component" value="Unassembled WGS sequence"/>
</dbReference>
<sequence>MLLTTPMSATPAAPMFWRRVFPGDPVQAKAVRVFAAQLLYGSPLLDDILLVLDELAVNAVRHTRSGDAGGTFTVEVRHEEGRVVVGVVDQGGASEPHARSLPCLDDLDRIEECGRGLLTVGALAAHWCWNGDGRGRTVQAVFAWPGS</sequence>
<keyword evidence="4" id="KW-1185">Reference proteome</keyword>
<dbReference type="Gene3D" id="3.30.565.10">
    <property type="entry name" value="Histidine kinase-like ATPase, C-terminal domain"/>
    <property type="match status" value="1"/>
</dbReference>
<organism evidence="3 4">
    <name type="scientific">Actinomadura harenae</name>
    <dbReference type="NCBI Taxonomy" id="2483351"/>
    <lineage>
        <taxon>Bacteria</taxon>
        <taxon>Bacillati</taxon>
        <taxon>Actinomycetota</taxon>
        <taxon>Actinomycetes</taxon>
        <taxon>Streptosporangiales</taxon>
        <taxon>Thermomonosporaceae</taxon>
        <taxon>Actinomadura</taxon>
    </lineage>
</organism>
<dbReference type="GO" id="GO:0004674">
    <property type="term" value="F:protein serine/threonine kinase activity"/>
    <property type="evidence" value="ECO:0007669"/>
    <property type="project" value="UniProtKB-KW"/>
</dbReference>
<keyword evidence="1" id="KW-0808">Transferase</keyword>
<dbReference type="AlphaFoldDB" id="A0A3M2LVH2"/>